<comment type="caution">
    <text evidence="3">The sequence shown here is derived from an EMBL/GenBank/DDBJ whole genome shotgun (WGS) entry which is preliminary data.</text>
</comment>
<evidence type="ECO:0000259" key="2">
    <source>
        <dbReference type="Pfam" id="PF02826"/>
    </source>
</evidence>
<dbReference type="AlphaFoldDB" id="G6EG03"/>
<dbReference type="PANTHER" id="PTHR10996">
    <property type="entry name" value="2-HYDROXYACID DEHYDROGENASE-RELATED"/>
    <property type="match status" value="1"/>
</dbReference>
<dbReference type="Proteomes" id="UP000004030">
    <property type="component" value="Unassembled WGS sequence"/>
</dbReference>
<feature type="domain" description="D-isomer specific 2-hydroxyacid dehydrogenase NAD-binding" evidence="2">
    <location>
        <begin position="114"/>
        <end position="286"/>
    </location>
</feature>
<dbReference type="GO" id="GO:0051287">
    <property type="term" value="F:NAD binding"/>
    <property type="evidence" value="ECO:0007669"/>
    <property type="project" value="InterPro"/>
</dbReference>
<dbReference type="SUPFAM" id="SSF52283">
    <property type="entry name" value="Formate/glycerate dehydrogenase catalytic domain-like"/>
    <property type="match status" value="1"/>
</dbReference>
<organism evidence="3 4">
    <name type="scientific">Novosphingobium pentaromativorans US6-1</name>
    <dbReference type="NCBI Taxonomy" id="1088721"/>
    <lineage>
        <taxon>Bacteria</taxon>
        <taxon>Pseudomonadati</taxon>
        <taxon>Pseudomonadota</taxon>
        <taxon>Alphaproteobacteria</taxon>
        <taxon>Sphingomonadales</taxon>
        <taxon>Sphingomonadaceae</taxon>
        <taxon>Novosphingobium</taxon>
    </lineage>
</organism>
<evidence type="ECO:0000313" key="4">
    <source>
        <dbReference type="Proteomes" id="UP000004030"/>
    </source>
</evidence>
<dbReference type="CDD" id="cd12164">
    <property type="entry name" value="GDH_like_2"/>
    <property type="match status" value="1"/>
</dbReference>
<reference evidence="3 4" key="1">
    <citation type="journal article" date="2012" name="J. Bacteriol.">
        <title>Genome sequence of benzo(a)pyrene-degrading bacterium Novosphingobium pentaromativorans US6-1.</title>
        <authorList>
            <person name="Luo Y.R."/>
            <person name="Kang S.G."/>
            <person name="Kim S.J."/>
            <person name="Kim M.R."/>
            <person name="Li N."/>
            <person name="Lee J.H."/>
            <person name="Kwon K.K."/>
        </authorList>
    </citation>
    <scope>NUCLEOTIDE SEQUENCE [LARGE SCALE GENOMIC DNA]</scope>
    <source>
        <strain evidence="3 4">US6-1</strain>
    </source>
</reference>
<dbReference type="PATRIC" id="fig|1088721.3.peg.3231"/>
<proteinExistence type="predicted"/>
<keyword evidence="4" id="KW-1185">Reference proteome</keyword>
<dbReference type="EMBL" id="AGFM01000054">
    <property type="protein sequence ID" value="EHJ59692.1"/>
    <property type="molecule type" value="Genomic_DNA"/>
</dbReference>
<dbReference type="InterPro" id="IPR006140">
    <property type="entry name" value="D-isomer_DH_NAD-bd"/>
</dbReference>
<keyword evidence="3" id="KW-0670">Pyruvate</keyword>
<dbReference type="Gene3D" id="3.40.50.720">
    <property type="entry name" value="NAD(P)-binding Rossmann-like Domain"/>
    <property type="match status" value="2"/>
</dbReference>
<dbReference type="PANTHER" id="PTHR10996:SF114">
    <property type="entry name" value="GLYOXYLATE_HYDROXYPYRUVATE REDUCTASE A"/>
    <property type="match status" value="1"/>
</dbReference>
<dbReference type="eggNOG" id="COG0111">
    <property type="taxonomic scope" value="Bacteria"/>
</dbReference>
<dbReference type="GO" id="GO:0005829">
    <property type="term" value="C:cytosol"/>
    <property type="evidence" value="ECO:0007669"/>
    <property type="project" value="TreeGrafter"/>
</dbReference>
<sequence length="321" mass="35022">MARPLLSTGSQEMTSILHCGDEERGTLWRDVFAREMPEVDFRCWPDLGDPQEIRFLVAWTLTPELIASLPNLEILFSIGAGVDQLDLGLVPPHVRVVRMIEPGITVTMAQYIVMATLALHRDLPFYVAEQRAGRWTQRDVLLCSERTVGFLGLGELARASIKALAPLGFKVLGWSRSGANIAGVETYAGAEGLDPFLARCEILVCLLPLTDDTRGILCRSLFERLPRGAAIINAARGGHLVADDLCAALDDGRLSAAFLDVASPEPLPEGHPFYSHPAIFLTPHIAGVTRRETAVHALIGNLQRVLAGEEPDGEVDRSRGY</sequence>
<accession>G6EG03</accession>
<dbReference type="InterPro" id="IPR036291">
    <property type="entry name" value="NAD(P)-bd_dom_sf"/>
</dbReference>
<keyword evidence="1" id="KW-0560">Oxidoreductase</keyword>
<dbReference type="SUPFAM" id="SSF51735">
    <property type="entry name" value="NAD(P)-binding Rossmann-fold domains"/>
    <property type="match status" value="1"/>
</dbReference>
<evidence type="ECO:0000313" key="3">
    <source>
        <dbReference type="EMBL" id="EHJ59692.1"/>
    </source>
</evidence>
<protein>
    <submittedName>
        <fullName evidence="3">Gyoxylate/hydroxypyruvate reductase A</fullName>
    </submittedName>
</protein>
<evidence type="ECO:0000256" key="1">
    <source>
        <dbReference type="ARBA" id="ARBA00023002"/>
    </source>
</evidence>
<gene>
    <name evidence="3" type="ORF">NSU_3274</name>
</gene>
<dbReference type="GO" id="GO:0016618">
    <property type="term" value="F:hydroxypyruvate reductase [NAD(P)H] activity"/>
    <property type="evidence" value="ECO:0007669"/>
    <property type="project" value="TreeGrafter"/>
</dbReference>
<dbReference type="Pfam" id="PF02826">
    <property type="entry name" value="2-Hacid_dh_C"/>
    <property type="match status" value="1"/>
</dbReference>
<name>G6EG03_9SPHN</name>
<dbReference type="InterPro" id="IPR050223">
    <property type="entry name" value="D-isomer_2-hydroxyacid_DH"/>
</dbReference>
<dbReference type="GO" id="GO:0030267">
    <property type="term" value="F:glyoxylate reductase (NADPH) activity"/>
    <property type="evidence" value="ECO:0007669"/>
    <property type="project" value="TreeGrafter"/>
</dbReference>